<dbReference type="Gene3D" id="3.40.50.720">
    <property type="entry name" value="NAD(P)-binding Rossmann-like Domain"/>
    <property type="match status" value="1"/>
</dbReference>
<dbReference type="EMBL" id="CP030942">
    <property type="protein sequence ID" value="UUP19769.1"/>
    <property type="molecule type" value="Genomic_DNA"/>
</dbReference>
<evidence type="ECO:0000313" key="4">
    <source>
        <dbReference type="Proteomes" id="UP001342418"/>
    </source>
</evidence>
<dbReference type="Pfam" id="PF00106">
    <property type="entry name" value="adh_short"/>
    <property type="match status" value="1"/>
</dbReference>
<name>A0ABY5MSD7_9HYPH</name>
<comment type="similarity">
    <text evidence="1">Belongs to the short-chain dehydrogenases/reductases (SDR) family.</text>
</comment>
<evidence type="ECO:0000256" key="2">
    <source>
        <dbReference type="ARBA" id="ARBA00023002"/>
    </source>
</evidence>
<keyword evidence="4" id="KW-1185">Reference proteome</keyword>
<keyword evidence="2 3" id="KW-0560">Oxidoreductase</keyword>
<keyword evidence="3" id="KW-0614">Plasmid</keyword>
<protein>
    <submittedName>
        <fullName evidence="3">Fatty acyl-CoA reductase</fullName>
        <ecNumber evidence="3">1.2.1.-</ecNumber>
    </submittedName>
</protein>
<dbReference type="InterPro" id="IPR036291">
    <property type="entry name" value="NAD(P)-bd_dom_sf"/>
</dbReference>
<dbReference type="SUPFAM" id="SSF51735">
    <property type="entry name" value="NAD(P)-binding Rossmann-fold domains"/>
    <property type="match status" value="1"/>
</dbReference>
<evidence type="ECO:0000256" key="1">
    <source>
        <dbReference type="ARBA" id="ARBA00006484"/>
    </source>
</evidence>
<accession>A0ABY5MSD7</accession>
<proteinExistence type="inferred from homology"/>
<dbReference type="PANTHER" id="PTHR43669">
    <property type="entry name" value="5-KETO-D-GLUCONATE 5-REDUCTASE"/>
    <property type="match status" value="1"/>
</dbReference>
<dbReference type="EC" id="1.2.1.-" evidence="3"/>
<gene>
    <name evidence="3" type="primary">acr1_2</name>
    <name evidence="3" type="ORF">NTH_04283</name>
</gene>
<dbReference type="GO" id="GO:0016491">
    <property type="term" value="F:oxidoreductase activity"/>
    <property type="evidence" value="ECO:0007669"/>
    <property type="project" value="UniProtKB-KW"/>
</dbReference>
<evidence type="ECO:0000313" key="3">
    <source>
        <dbReference type="EMBL" id="UUP19769.1"/>
    </source>
</evidence>
<dbReference type="InterPro" id="IPR002347">
    <property type="entry name" value="SDR_fam"/>
</dbReference>
<reference evidence="3 4" key="1">
    <citation type="submission" date="2018-07" db="EMBL/GenBank/DDBJ databases">
        <title>Genome sequence of Nitratireductor thuwali#1536.</title>
        <authorList>
            <person name="Michoud G."/>
            <person name="Merlino G."/>
            <person name="Sefrji F.O."/>
            <person name="Daffonchio D."/>
        </authorList>
    </citation>
    <scope>NUCLEOTIDE SEQUENCE [LARGE SCALE GENOMIC DNA]</scope>
    <source>
        <strain evidence="3 4">Nit1536</strain>
        <plasmid evidence="3 4">p1536_1</plasmid>
    </source>
</reference>
<geneLocation type="plasmid" evidence="3 4">
    <name>p1536_1</name>
</geneLocation>
<sequence>MRIFSLDGRTALVTGANTGIGRSIARCMAEAGAEVICAGRSSCEGTVAEIEKGGGKARSLHLDLSDSMAGDGYSSRKGRSTSW</sequence>
<dbReference type="PANTHER" id="PTHR43669:SF3">
    <property type="entry name" value="ALCOHOL DEHYDROGENASE, PUTATIVE (AFU_ORTHOLOGUE AFUA_3G03445)-RELATED"/>
    <property type="match status" value="1"/>
</dbReference>
<dbReference type="Proteomes" id="UP001342418">
    <property type="component" value="Plasmid p1536_1"/>
</dbReference>
<organism evidence="3 4">
    <name type="scientific">Nitratireductor thuwali</name>
    <dbReference type="NCBI Taxonomy" id="2267699"/>
    <lineage>
        <taxon>Bacteria</taxon>
        <taxon>Pseudomonadati</taxon>
        <taxon>Pseudomonadota</taxon>
        <taxon>Alphaproteobacteria</taxon>
        <taxon>Hyphomicrobiales</taxon>
        <taxon>Phyllobacteriaceae</taxon>
        <taxon>Nitratireductor</taxon>
    </lineage>
</organism>